<dbReference type="EMBL" id="AP022569">
    <property type="protein sequence ID" value="BBX46401.1"/>
    <property type="molecule type" value="Genomic_DNA"/>
</dbReference>
<evidence type="ECO:0000256" key="3">
    <source>
        <dbReference type="ARBA" id="ARBA00023027"/>
    </source>
</evidence>
<dbReference type="InterPro" id="IPR036291">
    <property type="entry name" value="NAD(P)-bd_dom_sf"/>
</dbReference>
<dbReference type="GO" id="GO:0051287">
    <property type="term" value="F:NAD binding"/>
    <property type="evidence" value="ECO:0007669"/>
    <property type="project" value="InterPro"/>
</dbReference>
<dbReference type="GO" id="GO:0016491">
    <property type="term" value="F:oxidoreductase activity"/>
    <property type="evidence" value="ECO:0007669"/>
    <property type="project" value="UniProtKB-KW"/>
</dbReference>
<keyword evidence="3" id="KW-0520">NAD</keyword>
<organism evidence="7 8">
    <name type="scientific">Mycobacterium cookii</name>
    <dbReference type="NCBI Taxonomy" id="1775"/>
    <lineage>
        <taxon>Bacteria</taxon>
        <taxon>Bacillati</taxon>
        <taxon>Actinomycetota</taxon>
        <taxon>Actinomycetes</taxon>
        <taxon>Mycobacteriales</taxon>
        <taxon>Mycobacteriaceae</taxon>
        <taxon>Mycobacterium</taxon>
    </lineage>
</organism>
<dbReference type="Pfam" id="PF14833">
    <property type="entry name" value="NAD_binding_11"/>
    <property type="match status" value="1"/>
</dbReference>
<dbReference type="GO" id="GO:0050661">
    <property type="term" value="F:NADP binding"/>
    <property type="evidence" value="ECO:0007669"/>
    <property type="project" value="InterPro"/>
</dbReference>
<feature type="domain" description="6-phosphogluconate dehydrogenase NADP-binding" evidence="5">
    <location>
        <begin position="2"/>
        <end position="160"/>
    </location>
</feature>
<evidence type="ECO:0000313" key="8">
    <source>
        <dbReference type="Proteomes" id="UP000465866"/>
    </source>
</evidence>
<dbReference type="SUPFAM" id="SSF48179">
    <property type="entry name" value="6-phosphogluconate dehydrogenase C-terminal domain-like"/>
    <property type="match status" value="1"/>
</dbReference>
<dbReference type="InterPro" id="IPR008927">
    <property type="entry name" value="6-PGluconate_DH-like_C_sf"/>
</dbReference>
<keyword evidence="2" id="KW-0560">Oxidoreductase</keyword>
<evidence type="ECO:0000256" key="2">
    <source>
        <dbReference type="ARBA" id="ARBA00023002"/>
    </source>
</evidence>
<dbReference type="InterPro" id="IPR006115">
    <property type="entry name" value="6PGDH_NADP-bd"/>
</dbReference>
<keyword evidence="8" id="KW-1185">Reference proteome</keyword>
<sequence>MRIGFIGAGRMGRPMVARLVGAGHDVDVLSRTADKRAAITELGGRSVAEIAEVCAAAEVAVVCVFTDEQVREVCLAGGVVAAMPAGSALVLHTTGSPRTVESIAERATPRGIEVVDAPVSGGPHNAAAGTLTLFVGGADHTLTRVRPVLSCYGDPVLHVGPLGAGQKVKLVNNALFAAHIGLLAEAVRLGAQLGVTESALLSALPHGSASSRVLDIVAAGGSIASFIKTAGEFVGKDLAVVRGIAAELGSDLGVLDDAIDAGATAK</sequence>
<dbReference type="RefSeq" id="WP_163776551.1">
    <property type="nucleotide sequence ID" value="NZ_JACKUP010000034.1"/>
</dbReference>
<dbReference type="Gene3D" id="1.10.1040.10">
    <property type="entry name" value="N-(1-d-carboxylethyl)-l-norvaline Dehydrogenase, domain 2"/>
    <property type="match status" value="1"/>
</dbReference>
<dbReference type="PANTHER" id="PTHR43060:SF15">
    <property type="entry name" value="3-HYDROXYISOBUTYRATE DEHYDROGENASE-LIKE 1, MITOCHONDRIAL-RELATED"/>
    <property type="match status" value="1"/>
</dbReference>
<dbReference type="InterPro" id="IPR015815">
    <property type="entry name" value="HIBADH-related"/>
</dbReference>
<dbReference type="PIRSF" id="PIRSF000103">
    <property type="entry name" value="HIBADH"/>
    <property type="match status" value="1"/>
</dbReference>
<dbReference type="KEGG" id="mcoo:MCOO_24160"/>
<evidence type="ECO:0000259" key="6">
    <source>
        <dbReference type="Pfam" id="PF14833"/>
    </source>
</evidence>
<protein>
    <submittedName>
        <fullName evidence="7">6-phosphogluconate dehydrogenase</fullName>
    </submittedName>
</protein>
<gene>
    <name evidence="7" type="ORF">MCOO_24160</name>
</gene>
<dbReference type="InterPro" id="IPR029154">
    <property type="entry name" value="HIBADH-like_NADP-bd"/>
</dbReference>
<evidence type="ECO:0000259" key="5">
    <source>
        <dbReference type="Pfam" id="PF03446"/>
    </source>
</evidence>
<dbReference type="PANTHER" id="PTHR43060">
    <property type="entry name" value="3-HYDROXYISOBUTYRATE DEHYDROGENASE-LIKE 1, MITOCHONDRIAL-RELATED"/>
    <property type="match status" value="1"/>
</dbReference>
<dbReference type="InterPro" id="IPR013328">
    <property type="entry name" value="6PGD_dom2"/>
</dbReference>
<evidence type="ECO:0000256" key="1">
    <source>
        <dbReference type="ARBA" id="ARBA00009080"/>
    </source>
</evidence>
<dbReference type="Pfam" id="PF03446">
    <property type="entry name" value="NAD_binding_2"/>
    <property type="match status" value="1"/>
</dbReference>
<comment type="similarity">
    <text evidence="1">Belongs to the HIBADH-related family.</text>
</comment>
<evidence type="ECO:0000313" key="7">
    <source>
        <dbReference type="EMBL" id="BBX46401.1"/>
    </source>
</evidence>
<feature type="active site" evidence="4">
    <location>
        <position position="169"/>
    </location>
</feature>
<proteinExistence type="inferred from homology"/>
<dbReference type="AlphaFoldDB" id="A0A7I7KXX9"/>
<reference evidence="7 8" key="1">
    <citation type="journal article" date="2019" name="Emerg. Microbes Infect.">
        <title>Comprehensive subspecies identification of 175 nontuberculous mycobacteria species based on 7547 genomic profiles.</title>
        <authorList>
            <person name="Matsumoto Y."/>
            <person name="Kinjo T."/>
            <person name="Motooka D."/>
            <person name="Nabeya D."/>
            <person name="Jung N."/>
            <person name="Uechi K."/>
            <person name="Horii T."/>
            <person name="Iida T."/>
            <person name="Fujita J."/>
            <person name="Nakamura S."/>
        </authorList>
    </citation>
    <scope>NUCLEOTIDE SEQUENCE [LARGE SCALE GENOMIC DNA]</scope>
    <source>
        <strain evidence="7 8">JCM 12404</strain>
    </source>
</reference>
<feature type="domain" description="3-hydroxyisobutyrate dehydrogenase-like NAD-binding" evidence="6">
    <location>
        <begin position="163"/>
        <end position="252"/>
    </location>
</feature>
<name>A0A7I7KXX9_9MYCO</name>
<dbReference type="SUPFAM" id="SSF51735">
    <property type="entry name" value="NAD(P)-binding Rossmann-fold domains"/>
    <property type="match status" value="1"/>
</dbReference>
<evidence type="ECO:0000256" key="4">
    <source>
        <dbReference type="PIRSR" id="PIRSR000103-1"/>
    </source>
</evidence>
<accession>A0A7I7KXX9</accession>
<dbReference type="Proteomes" id="UP000465866">
    <property type="component" value="Chromosome"/>
</dbReference>
<dbReference type="Gene3D" id="3.40.50.720">
    <property type="entry name" value="NAD(P)-binding Rossmann-like Domain"/>
    <property type="match status" value="1"/>
</dbReference>